<evidence type="ECO:0000313" key="12">
    <source>
        <dbReference type="Proteomes" id="UP001591681"/>
    </source>
</evidence>
<reference evidence="11 12" key="1">
    <citation type="submission" date="2024-09" db="EMBL/GenBank/DDBJ databases">
        <title>A chromosome-level genome assembly of Gray's grenadier anchovy, Coilia grayii.</title>
        <authorList>
            <person name="Fu Z."/>
        </authorList>
    </citation>
    <scope>NUCLEOTIDE SEQUENCE [LARGE SCALE GENOMIC DNA]</scope>
    <source>
        <strain evidence="11">G4</strain>
        <tissue evidence="11">Muscle</tissue>
    </source>
</reference>
<dbReference type="Gene3D" id="2.60.40.150">
    <property type="entry name" value="C2 domain"/>
    <property type="match status" value="2"/>
</dbReference>
<dbReference type="InterPro" id="IPR035892">
    <property type="entry name" value="C2_domain_sf"/>
</dbReference>
<keyword evidence="7" id="KW-1015">Disulfide bond</keyword>
<feature type="domain" description="MACPF" evidence="10">
    <location>
        <begin position="533"/>
        <end position="879"/>
    </location>
</feature>
<evidence type="ECO:0008006" key="13">
    <source>
        <dbReference type="Google" id="ProtNLM"/>
    </source>
</evidence>
<dbReference type="GO" id="GO:0005576">
    <property type="term" value="C:extracellular region"/>
    <property type="evidence" value="ECO:0007669"/>
    <property type="project" value="UniProtKB-SubCell"/>
</dbReference>
<feature type="domain" description="MACPF" evidence="10">
    <location>
        <begin position="24"/>
        <end position="370"/>
    </location>
</feature>
<dbReference type="InterPro" id="IPR052784">
    <property type="entry name" value="Perforin-1_pore-forming"/>
</dbReference>
<keyword evidence="4" id="KW-0964">Secreted</keyword>
<keyword evidence="8" id="KW-0732">Signal</keyword>
<dbReference type="GO" id="GO:0016020">
    <property type="term" value="C:membrane"/>
    <property type="evidence" value="ECO:0007669"/>
    <property type="project" value="UniProtKB-SubCell"/>
</dbReference>
<evidence type="ECO:0000259" key="9">
    <source>
        <dbReference type="PROSITE" id="PS50004"/>
    </source>
</evidence>
<feature type="chain" id="PRO_5044807964" description="Perforin-1-like" evidence="8">
    <location>
        <begin position="23"/>
        <end position="1024"/>
    </location>
</feature>
<accession>A0ABD1JF00</accession>
<evidence type="ECO:0000256" key="2">
    <source>
        <dbReference type="ARBA" id="ARBA00004613"/>
    </source>
</evidence>
<dbReference type="SUPFAM" id="SSF49562">
    <property type="entry name" value="C2 domain (Calcium/lipid-binding domain, CaLB)"/>
    <property type="match status" value="2"/>
</dbReference>
<dbReference type="GO" id="GO:0031640">
    <property type="term" value="P:killing of cells of another organism"/>
    <property type="evidence" value="ECO:0007669"/>
    <property type="project" value="UniProtKB-KW"/>
</dbReference>
<evidence type="ECO:0000256" key="8">
    <source>
        <dbReference type="SAM" id="SignalP"/>
    </source>
</evidence>
<feature type="signal peptide" evidence="8">
    <location>
        <begin position="1"/>
        <end position="22"/>
    </location>
</feature>
<organism evidence="11 12">
    <name type="scientific">Coilia grayii</name>
    <name type="common">Gray's grenadier anchovy</name>
    <dbReference type="NCBI Taxonomy" id="363190"/>
    <lineage>
        <taxon>Eukaryota</taxon>
        <taxon>Metazoa</taxon>
        <taxon>Chordata</taxon>
        <taxon>Craniata</taxon>
        <taxon>Vertebrata</taxon>
        <taxon>Euteleostomi</taxon>
        <taxon>Actinopterygii</taxon>
        <taxon>Neopterygii</taxon>
        <taxon>Teleostei</taxon>
        <taxon>Clupei</taxon>
        <taxon>Clupeiformes</taxon>
        <taxon>Clupeoidei</taxon>
        <taxon>Engraulidae</taxon>
        <taxon>Coilinae</taxon>
        <taxon>Coilia</taxon>
    </lineage>
</organism>
<dbReference type="InterPro" id="IPR020864">
    <property type="entry name" value="MACPF"/>
</dbReference>
<keyword evidence="6" id="KW-0472">Membrane</keyword>
<proteinExistence type="inferred from homology"/>
<gene>
    <name evidence="11" type="ORF">ACEWY4_018634</name>
</gene>
<name>A0ABD1JF00_9TELE</name>
<dbReference type="Proteomes" id="UP001591681">
    <property type="component" value="Unassembled WGS sequence"/>
</dbReference>
<dbReference type="PANTHER" id="PTHR46096">
    <property type="entry name" value="PERFORIN-1"/>
    <property type="match status" value="1"/>
</dbReference>
<dbReference type="Pfam" id="PF01823">
    <property type="entry name" value="MACPF"/>
    <property type="match status" value="2"/>
</dbReference>
<feature type="domain" description="C2" evidence="9">
    <location>
        <begin position="878"/>
        <end position="993"/>
    </location>
</feature>
<dbReference type="PROSITE" id="PS51412">
    <property type="entry name" value="MACPF_2"/>
    <property type="match status" value="2"/>
</dbReference>
<dbReference type="PROSITE" id="PS50004">
    <property type="entry name" value="C2"/>
    <property type="match status" value="2"/>
</dbReference>
<dbReference type="SMART" id="SM00239">
    <property type="entry name" value="C2"/>
    <property type="match status" value="2"/>
</dbReference>
<dbReference type="InterPro" id="IPR000008">
    <property type="entry name" value="C2_dom"/>
</dbReference>
<dbReference type="PANTHER" id="PTHR46096:SF1">
    <property type="entry name" value="PERFORIN 1.5"/>
    <property type="match status" value="1"/>
</dbReference>
<keyword evidence="5" id="KW-0204">Cytolysis</keyword>
<dbReference type="Pfam" id="PF00168">
    <property type="entry name" value="C2"/>
    <property type="match status" value="2"/>
</dbReference>
<evidence type="ECO:0000256" key="6">
    <source>
        <dbReference type="ARBA" id="ARBA00023136"/>
    </source>
</evidence>
<dbReference type="SMART" id="SM00457">
    <property type="entry name" value="MACPF"/>
    <property type="match status" value="2"/>
</dbReference>
<dbReference type="PROSITE" id="PS00279">
    <property type="entry name" value="MACPF_1"/>
    <property type="match status" value="2"/>
</dbReference>
<evidence type="ECO:0000256" key="5">
    <source>
        <dbReference type="ARBA" id="ARBA00022852"/>
    </source>
</evidence>
<comment type="caution">
    <text evidence="11">The sequence shown here is derived from an EMBL/GenBank/DDBJ whole genome shotgun (WGS) entry which is preliminary data.</text>
</comment>
<evidence type="ECO:0000256" key="4">
    <source>
        <dbReference type="ARBA" id="ARBA00022525"/>
    </source>
</evidence>
<evidence type="ECO:0000256" key="7">
    <source>
        <dbReference type="ARBA" id="ARBA00023157"/>
    </source>
</evidence>
<evidence type="ECO:0000313" key="11">
    <source>
        <dbReference type="EMBL" id="KAL2085314.1"/>
    </source>
</evidence>
<feature type="domain" description="C2" evidence="9">
    <location>
        <begin position="369"/>
        <end position="484"/>
    </location>
</feature>
<dbReference type="InterPro" id="IPR020863">
    <property type="entry name" value="MACPF_CS"/>
</dbReference>
<evidence type="ECO:0000256" key="3">
    <source>
        <dbReference type="ARBA" id="ARBA00009214"/>
    </source>
</evidence>
<protein>
    <recommendedName>
        <fullName evidence="13">Perforin-1-like</fullName>
    </recommendedName>
</protein>
<evidence type="ECO:0000259" key="10">
    <source>
        <dbReference type="PROSITE" id="PS51412"/>
    </source>
</evidence>
<comment type="subcellular location">
    <subcellularLocation>
        <location evidence="1">Membrane</location>
    </subcellularLocation>
    <subcellularLocation>
        <location evidence="2">Secreted</location>
    </subcellularLocation>
</comment>
<dbReference type="AlphaFoldDB" id="A0ABD1JF00"/>
<evidence type="ECO:0000256" key="1">
    <source>
        <dbReference type="ARBA" id="ARBA00004370"/>
    </source>
</evidence>
<keyword evidence="12" id="KW-1185">Reference proteome</keyword>
<comment type="similarity">
    <text evidence="3">Belongs to the complement C6/C7/C8/C9 family.</text>
</comment>
<sequence>MLSPSLLVLLLSHLCIVHTCRTGTLQECQEAPFVPGHNLAGEGFDVVTLQHKRAYVLDFQTYLTATNTCTLCENPLQGNQLQKLPLSVLDWRSFSNCKQELSAAVLSTATGVAQSATSVIENDWSVGLELGDLVDMTVGGSHSTTTEYASTQSRVDTSAFTSHQLRCAHYSYRVPSRPRLSLEFFRHLQSLPAEYTAETQHLYRRFVETYGTHYIQQVRLGGRLTRLTSIRSCLATVNGHSASQAKDCINTGLSIGLGYVDPSVTTSKCKTLLQNEDTQTQSGISYLSHITEVIGGSKWLGEVSLHKNDSTEFRSWLQSLKKTPDIVSYSLVPLHELVVNETIRRNVKDTVKQYLRDNAVPKEHPSQQCTGKPNLSPECCPLSPKKGRLRITVNNAWLGSGLDPVGSPDPYVKTQYWNKFYQTHYIKDNKNPHWNTQYDLGHVEAHHELKFEVWDKDLQYDDHLGTCYSQLSEGSHTNSCAVKTGGFSYSYSLTCDPQLTGYQCSRLHSMLSPSLLVLLLSHLCIVHTCRTGTLQECQEAPFVPGHNLAGEGFDVVTLQHKGAYVLDFQTYLTPTNTCTLCENPLQGNQLQKLPLSVLDWRSFSNCKQELSAAVLSTATGVAESATSVIENDWSVGLELGDLVDMTVGGSHSTTTEYASTQSRVDTSAFTSHQLRCAHYSYRVPSRPRLSLEFFRHLQSLPAEYTAETQHLYRRFVETYGTHYIQQVRLGGRLTRLTSIRSCLATVNGHSASQAKDCINTGLSIGLGYVDPSVTTSKCKTLLQNEDTQTHSGISYLSHITEVIGGSKWLGEVSLHKNDSTEFRSWLQSLKKTPDIVSYSLVPLHELVVNETIRRNVKDTVKQYLRDNAVPKEHPSQQCTGKPNLSPECCPLSPKKGRLRVTVNNAWLGSGLDPVGSPDPYVKTQYWNKFYQTHYIKDNKNPHWNTQYDLGHVEAHHELKFEVWDKDLQYDDHIGTCYSQLSEGSHTNSCAVKTGGFSYSYSLTCDPQLTGYQCSRYKANPKRNN</sequence>
<dbReference type="EMBL" id="JBHFQA010000016">
    <property type="protein sequence ID" value="KAL2085314.1"/>
    <property type="molecule type" value="Genomic_DNA"/>
</dbReference>